<gene>
    <name evidence="3" type="ORF">CSAL01_02687</name>
</gene>
<protein>
    <submittedName>
        <fullName evidence="3">Uncharacterized protein</fullName>
    </submittedName>
</protein>
<comment type="caution">
    <text evidence="3">The sequence shown here is derived from an EMBL/GenBank/DDBJ whole genome shotgun (WGS) entry which is preliminary data.</text>
</comment>
<evidence type="ECO:0000313" key="3">
    <source>
        <dbReference type="EMBL" id="KXH62782.1"/>
    </source>
</evidence>
<feature type="compositionally biased region" description="Acidic residues" evidence="2">
    <location>
        <begin position="496"/>
        <end position="507"/>
    </location>
</feature>
<evidence type="ECO:0000256" key="1">
    <source>
        <dbReference type="SAM" id="Coils"/>
    </source>
</evidence>
<keyword evidence="4" id="KW-1185">Reference proteome</keyword>
<feature type="compositionally biased region" description="Acidic residues" evidence="2">
    <location>
        <begin position="283"/>
        <end position="302"/>
    </location>
</feature>
<keyword evidence="1" id="KW-0175">Coiled coil</keyword>
<feature type="region of interest" description="Disordered" evidence="2">
    <location>
        <begin position="186"/>
        <end position="206"/>
    </location>
</feature>
<evidence type="ECO:0000313" key="4">
    <source>
        <dbReference type="Proteomes" id="UP000070121"/>
    </source>
</evidence>
<accession>A0A135UQX4</accession>
<dbReference type="EMBL" id="JFFI01001150">
    <property type="protein sequence ID" value="KXH62782.1"/>
    <property type="molecule type" value="Genomic_DNA"/>
</dbReference>
<name>A0A135UQX4_9PEZI</name>
<feature type="compositionally biased region" description="Low complexity" evidence="2">
    <location>
        <begin position="1481"/>
        <end position="1502"/>
    </location>
</feature>
<feature type="compositionally biased region" description="Polar residues" evidence="2">
    <location>
        <begin position="435"/>
        <end position="452"/>
    </location>
</feature>
<feature type="compositionally biased region" description="Low complexity" evidence="2">
    <location>
        <begin position="481"/>
        <end position="495"/>
    </location>
</feature>
<proteinExistence type="predicted"/>
<feature type="coiled-coil region" evidence="1">
    <location>
        <begin position="96"/>
        <end position="123"/>
    </location>
</feature>
<feature type="compositionally biased region" description="Basic residues" evidence="2">
    <location>
        <begin position="1512"/>
        <end position="1522"/>
    </location>
</feature>
<evidence type="ECO:0000256" key="2">
    <source>
        <dbReference type="SAM" id="MobiDB-lite"/>
    </source>
</evidence>
<feature type="compositionally biased region" description="Pro residues" evidence="2">
    <location>
        <begin position="404"/>
        <end position="413"/>
    </location>
</feature>
<feature type="region of interest" description="Disordered" evidence="2">
    <location>
        <begin position="1452"/>
        <end position="1535"/>
    </location>
</feature>
<feature type="compositionally biased region" description="Low complexity" evidence="2">
    <location>
        <begin position="310"/>
        <end position="319"/>
    </location>
</feature>
<feature type="compositionally biased region" description="Polar residues" evidence="2">
    <location>
        <begin position="351"/>
        <end position="361"/>
    </location>
</feature>
<dbReference type="Proteomes" id="UP000070121">
    <property type="component" value="Unassembled WGS sequence"/>
</dbReference>
<feature type="compositionally biased region" description="Basic residues" evidence="2">
    <location>
        <begin position="266"/>
        <end position="276"/>
    </location>
</feature>
<dbReference type="OrthoDB" id="5422628at2759"/>
<feature type="compositionally biased region" description="Basic and acidic residues" evidence="2">
    <location>
        <begin position="383"/>
        <end position="392"/>
    </location>
</feature>
<feature type="compositionally biased region" description="Basic and acidic residues" evidence="2">
    <location>
        <begin position="1525"/>
        <end position="1535"/>
    </location>
</feature>
<dbReference type="STRING" id="1209931.A0A135UQX4"/>
<feature type="region of interest" description="Disordered" evidence="2">
    <location>
        <begin position="219"/>
        <end position="254"/>
    </location>
</feature>
<feature type="compositionally biased region" description="Polar residues" evidence="2">
    <location>
        <begin position="373"/>
        <end position="382"/>
    </location>
</feature>
<sequence>MAQARMHELADMVRRQYHRFPSDTWEATRLALENPEPHRLFEHIETLISTRKIDAILQSNADFRGLMASLYGQRYEWLQDADLGGARWGVTQEGGVEDLVAQAKAAEENRQKSEDQKRGLMLRKIVEGGDDLDRWVKVLGFEGVSFSRAEIEAAAAKMRTESGSVEGEGLPGYGAGEEREGIGGPDPTACLDGPEGTYGPSTFEGQSSLLTDEEPIQPETVPRAPAEGGEAPRNPFTTEWRARDNPGDWKWPQVFDPYFTSNQFIRRSKKYKRRAHSLPVDNKDEEEDEDASAQEGEEENSEGEVMAPSALAALATTIRTRTKSKTKTVTSTRGEGSRSNGQKSDSKGSRSRVTQVNSSSALEKEADAEDQPPKTSRPTTTERLPEGSEDGRASVTFSGVTESPPKPQGPVIPPFVVDTRRTPLCDEATAPYITITDTSSSTHQRPANQSGRGSRLVRNSGLAPPSTQPARIFTPPGKIYVPESDSESPSSASEVSEVDMVDPEPEDAAAAAADRGDTSDNLRSQPFDSQWLTNWLRRDASTTDEDLRMIDYKGWRIHAPKVQLIRIKNFLADEDIDRTLDWERKFAEIGEFLQHCIRMRNVTEKDWYVDLREAISMLRTHAIFEEHHYSEKKLVVNFPKMSTTSTRLPPLLDGRDLVIEKRPRDPVRPRYLLHRVPESVQDVDYQIPGPLLRMTFMRWLREDGNLVWATNPKSEMPGSGERGQMFHYQPDFNMALTEDEWFDKCMSGGPETTSDELHGEANFYLLMNEYVGGEVDEFKRDDGKTYKMQRHYPEGEAQQRFARFRGAKRAALQQCLSHFDSDENVALASPFRKLVLPPTKREKAAALADAKRDIVYKPHSVKAPPPGVKLDPLGITYWHNRLQVTNLDRADWLWNQTVRIHEQMLDDMGIPKDTVQLPKQLYSPVTPYNFMKQSERSVLSWFHCLRTLREKLTRAYKKDPREMLEGVVKNIEYGFQGRPSWDMDEVIAALREKNGGHCGPFQRFELQWLEFVCGPSTTVKAQREVLPKLGRDFDVFVARMQALLDEPSQACLFAEQDRKFTLQQVAMALNSGIRKGDYIFTEDWVNKYSKVLAECGRLGYERSETGEVSISRPKNDWHPEHRMNWDIANDWTRETNPSKNNYYRNNVPAPFDAWAWPSAFANVDRINLTRTLTKELLWALGYRLGVRLAALAKNIPILNQRLNHGNDWEYRKTQLQDILGMWSSSFKRDKTGDDDMATPRASYKSVVKAGDPGKWTEEMTEEEAREVVRKGIIDELSRGDGTLWPSRPRWFRDLEENKRIVTLHRERIWDWALPAVCGKKKRQFFSMNRWPVHLQSKERQEEIRRSVTDEGVRKQAEADELRTKVAKLEASVMLTPDEIRQAQMEQMLSVPYHVGDDRRTEFLPGVTEYWGGDTESQRRDLEQRLETMLNEELYPNDGIAPRGTRWISRETVQTPGSEPHEMVEIDPDMVPRSVPGRVPSGRRMSSSAAGGAGAGDTRPGAATNRGLFPPRQTRRQSGRRVRFNVADREGSDSEQ</sequence>
<reference evidence="3 4" key="1">
    <citation type="submission" date="2014-02" db="EMBL/GenBank/DDBJ databases">
        <title>The genome sequence of Colletotrichum salicis CBS 607.94.</title>
        <authorList>
            <person name="Baroncelli R."/>
            <person name="Thon M.R."/>
        </authorList>
    </citation>
    <scope>NUCLEOTIDE SEQUENCE [LARGE SCALE GENOMIC DNA]</scope>
    <source>
        <strain evidence="3 4">CBS 607.94</strain>
    </source>
</reference>
<feature type="region of interest" description="Disordered" evidence="2">
    <location>
        <begin position="266"/>
        <end position="525"/>
    </location>
</feature>
<organism evidence="3 4">
    <name type="scientific">Colletotrichum salicis</name>
    <dbReference type="NCBI Taxonomy" id="1209931"/>
    <lineage>
        <taxon>Eukaryota</taxon>
        <taxon>Fungi</taxon>
        <taxon>Dikarya</taxon>
        <taxon>Ascomycota</taxon>
        <taxon>Pezizomycotina</taxon>
        <taxon>Sordariomycetes</taxon>
        <taxon>Hypocreomycetidae</taxon>
        <taxon>Glomerellales</taxon>
        <taxon>Glomerellaceae</taxon>
        <taxon>Colletotrichum</taxon>
        <taxon>Colletotrichum acutatum species complex</taxon>
    </lineage>
</organism>